<protein>
    <submittedName>
        <fullName evidence="3">Uncharacterized protein</fullName>
    </submittedName>
</protein>
<dbReference type="Proteomes" id="UP000308549">
    <property type="component" value="Unassembled WGS sequence"/>
</dbReference>
<feature type="compositionally biased region" description="Basic and acidic residues" evidence="2">
    <location>
        <begin position="1"/>
        <end position="19"/>
    </location>
</feature>
<dbReference type="EMBL" id="NAJL01000002">
    <property type="protein sequence ID" value="TKA33637.1"/>
    <property type="molecule type" value="Genomic_DNA"/>
</dbReference>
<evidence type="ECO:0000256" key="1">
    <source>
        <dbReference type="SAM" id="Coils"/>
    </source>
</evidence>
<dbReference type="GO" id="GO:0005200">
    <property type="term" value="F:structural constituent of cytoskeleton"/>
    <property type="evidence" value="ECO:0007669"/>
    <property type="project" value="TreeGrafter"/>
</dbReference>
<feature type="region of interest" description="Disordered" evidence="2">
    <location>
        <begin position="184"/>
        <end position="411"/>
    </location>
</feature>
<feature type="compositionally biased region" description="Acidic residues" evidence="2">
    <location>
        <begin position="284"/>
        <end position="294"/>
    </location>
</feature>
<dbReference type="PANTHER" id="PTHR47357">
    <property type="entry name" value="COP1-INTERACTIVE PROTEIN 1"/>
    <property type="match status" value="1"/>
</dbReference>
<feature type="compositionally biased region" description="Polar residues" evidence="2">
    <location>
        <begin position="82"/>
        <end position="95"/>
    </location>
</feature>
<evidence type="ECO:0000313" key="3">
    <source>
        <dbReference type="EMBL" id="TKA33637.1"/>
    </source>
</evidence>
<feature type="compositionally biased region" description="Low complexity" evidence="2">
    <location>
        <begin position="100"/>
        <end position="110"/>
    </location>
</feature>
<dbReference type="GO" id="GO:0005856">
    <property type="term" value="C:cytoskeleton"/>
    <property type="evidence" value="ECO:0007669"/>
    <property type="project" value="TreeGrafter"/>
</dbReference>
<gene>
    <name evidence="3" type="ORF">B0A50_00473</name>
</gene>
<dbReference type="OrthoDB" id="3911316at2759"/>
<feature type="compositionally biased region" description="Polar residues" evidence="2">
    <location>
        <begin position="235"/>
        <end position="248"/>
    </location>
</feature>
<feature type="coiled-coil region" evidence="1">
    <location>
        <begin position="705"/>
        <end position="834"/>
    </location>
</feature>
<feature type="compositionally biased region" description="Polar residues" evidence="2">
    <location>
        <begin position="262"/>
        <end position="275"/>
    </location>
</feature>
<proteinExistence type="predicted"/>
<feature type="compositionally biased region" description="Low complexity" evidence="2">
    <location>
        <begin position="309"/>
        <end position="324"/>
    </location>
</feature>
<feature type="compositionally biased region" description="Basic and acidic residues" evidence="2">
    <location>
        <begin position="187"/>
        <end position="199"/>
    </location>
</feature>
<feature type="compositionally biased region" description="Low complexity" evidence="2">
    <location>
        <begin position="897"/>
        <end position="912"/>
    </location>
</feature>
<accession>A0A4U0UED9</accession>
<feature type="compositionally biased region" description="Acidic residues" evidence="2">
    <location>
        <begin position="361"/>
        <end position="370"/>
    </location>
</feature>
<organism evidence="3 4">
    <name type="scientific">Salinomyces thailandicus</name>
    <dbReference type="NCBI Taxonomy" id="706561"/>
    <lineage>
        <taxon>Eukaryota</taxon>
        <taxon>Fungi</taxon>
        <taxon>Dikarya</taxon>
        <taxon>Ascomycota</taxon>
        <taxon>Pezizomycotina</taxon>
        <taxon>Dothideomycetes</taxon>
        <taxon>Dothideomycetidae</taxon>
        <taxon>Mycosphaerellales</taxon>
        <taxon>Teratosphaeriaceae</taxon>
        <taxon>Salinomyces</taxon>
    </lineage>
</organism>
<keyword evidence="1" id="KW-0175">Coiled coil</keyword>
<evidence type="ECO:0000256" key="2">
    <source>
        <dbReference type="SAM" id="MobiDB-lite"/>
    </source>
</evidence>
<dbReference type="Gene3D" id="1.10.287.1490">
    <property type="match status" value="1"/>
</dbReference>
<feature type="compositionally biased region" description="Basic and acidic residues" evidence="2">
    <location>
        <begin position="929"/>
        <end position="940"/>
    </location>
</feature>
<reference evidence="3 4" key="1">
    <citation type="submission" date="2017-03" db="EMBL/GenBank/DDBJ databases">
        <title>Genomes of endolithic fungi from Antarctica.</title>
        <authorList>
            <person name="Coleine C."/>
            <person name="Masonjones S."/>
            <person name="Stajich J.E."/>
        </authorList>
    </citation>
    <scope>NUCLEOTIDE SEQUENCE [LARGE SCALE GENOMIC DNA]</scope>
    <source>
        <strain evidence="3 4">CCFEE 6315</strain>
    </source>
</reference>
<dbReference type="SUPFAM" id="SSF57997">
    <property type="entry name" value="Tropomyosin"/>
    <property type="match status" value="1"/>
</dbReference>
<keyword evidence="4" id="KW-1185">Reference proteome</keyword>
<feature type="region of interest" description="Disordered" evidence="2">
    <location>
        <begin position="1"/>
        <end position="138"/>
    </location>
</feature>
<feature type="region of interest" description="Disordered" evidence="2">
    <location>
        <begin position="881"/>
        <end position="953"/>
    </location>
</feature>
<feature type="compositionally biased region" description="Acidic residues" evidence="2">
    <location>
        <begin position="55"/>
        <end position="66"/>
    </location>
</feature>
<evidence type="ECO:0000313" key="4">
    <source>
        <dbReference type="Proteomes" id="UP000308549"/>
    </source>
</evidence>
<feature type="compositionally biased region" description="Basic and acidic residues" evidence="2">
    <location>
        <begin position="296"/>
        <end position="307"/>
    </location>
</feature>
<comment type="caution">
    <text evidence="3">The sequence shown here is derived from an EMBL/GenBank/DDBJ whole genome shotgun (WGS) entry which is preliminary data.</text>
</comment>
<dbReference type="AlphaFoldDB" id="A0A4U0UED9"/>
<sequence>MDHRFSLATGPKEDQEPKPTNETGLGVTGLESAPPSTDEPQQPAEGQEGRIRDEEGIEWEDFDQDNSAEIAAAEGREDQVTDETPSTQEDNQGQFDRTRSASLSSYFSDSSSDEEGEGTEQAGKSDANRTIYDQNTPFTVQDRLRAEAAKGFIYERRPRSPVYAADEDTVAPYKSELFWLQNYGPRKSAEKKAEKQEQKKQRKKAKKAGERGPDGRFVSRPSTLRRVKSVDDVSPETSPTDDATNTAQKAAISEQDDEGKAANQTEDVLQYYQSPSGDDWAARDDDDEGEDQELQESLREFTRRTSDLSEAAAAAAETTASESAPAEEGEQIEPAATTLDDDESSDPPAGVSQSTPTLPDTDAEATEDQGDADKPAAQESDSQEEDAEQQDPTSPTHSDDSFESTTGMSQSEGMNASINYEATVGSDLAKQRALFKFQFGEVVPEVSRIKSNPQEQIELMKSKVHLYRNKRDEAQTRLTWQNRQLADSIERYNQACEYAAGLQAEKEKLKGDFAEQFRGAKAMITRQQQASRAEIEQWKSFAESNSALAESERERREIPLSFSNVVTTFDQAGQNGEAATASFVDAPGITDRSTQANFPSMVSSGTQSEAVDAGVGPLEATDRSIQTDTPLMVRSGTQSETVDGGDGRATQTVNPINLFRTVDRGSQTPNPRAAFWIVDHGTQTHDSYTSMTQLQEQLDECHAHGERLMTDVNDLTHEKERLTQRKDELQEALARYVNDLGASRDDIAGLENRLAQLSRRIYALERELERAREGCKDHIARLNQRIRDLETQLEKARAELGTTRQDDADCQKSLAQLKSRIRDLETELEAAKAPKHADTTEPTNFAPCELDGETGKCMHIPTLNWARRCILDLEAQGAKLATDNEDSTSRSREQEATSQVSSAPSSTYSSPTGSPPLASPSPAVHHFGHHDDTSHHDITAAHHHPAHPAETRPARWINREAMIKNSIAYRDQLRARQEQRTYERETRAQEWELRKKAYGKLCGWESISYVDKRERMASLRALAYA</sequence>
<dbReference type="PANTHER" id="PTHR47357:SF1">
    <property type="entry name" value="SPINDLE POLE BODY COMPONENT 110"/>
    <property type="match status" value="1"/>
</dbReference>
<name>A0A4U0UED9_9PEZI</name>